<accession>A0ABU5ZDS9</accession>
<dbReference type="NCBIfam" id="NF005232">
    <property type="entry name" value="PRK06733.1"/>
    <property type="match status" value="1"/>
</dbReference>
<keyword evidence="3" id="KW-1185">Reference proteome</keyword>
<reference evidence="2" key="1">
    <citation type="submission" date="2023-12" db="EMBL/GenBank/DDBJ databases">
        <title>Fervidustalea candida gen. nov., sp. nov., a novel member of the family Paenibacillaceae isolated from a geothermal area.</title>
        <authorList>
            <person name="Li W.-J."/>
            <person name="Jiao J.-Y."/>
            <person name="Chen Y."/>
        </authorList>
    </citation>
    <scope>NUCLEOTIDE SEQUENCE</scope>
    <source>
        <strain evidence="2">SYSU GA230002</strain>
    </source>
</reference>
<dbReference type="Pfam" id="PF01243">
    <property type="entry name" value="PNPOx_N"/>
    <property type="match status" value="1"/>
</dbReference>
<dbReference type="Gene3D" id="2.30.110.10">
    <property type="entry name" value="Electron Transport, Fmn-binding Protein, Chain A"/>
    <property type="match status" value="1"/>
</dbReference>
<comment type="caution">
    <text evidence="2">The sequence shown here is derived from an EMBL/GenBank/DDBJ whole genome shotgun (WGS) entry which is preliminary data.</text>
</comment>
<dbReference type="RefSeq" id="WP_371752773.1">
    <property type="nucleotide sequence ID" value="NZ_JAYJLD010000003.1"/>
</dbReference>
<feature type="domain" description="Pyridoxamine 5'-phosphate oxidase N-terminal" evidence="1">
    <location>
        <begin position="10"/>
        <end position="92"/>
    </location>
</feature>
<dbReference type="InterPro" id="IPR012349">
    <property type="entry name" value="Split_barrel_FMN-bd"/>
</dbReference>
<proteinExistence type="predicted"/>
<protein>
    <submittedName>
        <fullName evidence="2">Pyridoxamine 5'-phosphate oxidase family protein</fullName>
    </submittedName>
</protein>
<gene>
    <name evidence="2" type="ORF">VF724_03185</name>
</gene>
<dbReference type="SUPFAM" id="SSF50475">
    <property type="entry name" value="FMN-binding split barrel"/>
    <property type="match status" value="1"/>
</dbReference>
<evidence type="ECO:0000313" key="3">
    <source>
        <dbReference type="Proteomes" id="UP001310386"/>
    </source>
</evidence>
<dbReference type="InterPro" id="IPR011576">
    <property type="entry name" value="Pyridox_Oxase_N"/>
</dbReference>
<evidence type="ECO:0000259" key="1">
    <source>
        <dbReference type="Pfam" id="PF01243"/>
    </source>
</evidence>
<evidence type="ECO:0000313" key="2">
    <source>
        <dbReference type="EMBL" id="MEB3100659.1"/>
    </source>
</evidence>
<sequence>MSEIAHELSETILSRFQKQKFVLLNTVDAETGGPTGKAISWIYAVNSRLLRFAVDQRSRIVDNIKRTPKVAITLFASGTVYTVSGKASIFREVLEEVPISLTCIEVNIDTVKDAMFDGARISVEPEYENTYDKRAAEKLDNQVFAAMKKA</sequence>
<name>A0ABU5ZDS9_9BACL</name>
<dbReference type="EMBL" id="JAYJLD010000003">
    <property type="protein sequence ID" value="MEB3100659.1"/>
    <property type="molecule type" value="Genomic_DNA"/>
</dbReference>
<dbReference type="Proteomes" id="UP001310386">
    <property type="component" value="Unassembled WGS sequence"/>
</dbReference>
<organism evidence="2 3">
    <name type="scientific">Ferviditalea candida</name>
    <dbReference type="NCBI Taxonomy" id="3108399"/>
    <lineage>
        <taxon>Bacteria</taxon>
        <taxon>Bacillati</taxon>
        <taxon>Bacillota</taxon>
        <taxon>Bacilli</taxon>
        <taxon>Bacillales</taxon>
        <taxon>Paenibacillaceae</taxon>
        <taxon>Ferviditalea</taxon>
    </lineage>
</organism>